<dbReference type="PANTHER" id="PTHR42678">
    <property type="entry name" value="AMIDASE"/>
    <property type="match status" value="1"/>
</dbReference>
<feature type="compositionally biased region" description="Low complexity" evidence="1">
    <location>
        <begin position="436"/>
        <end position="451"/>
    </location>
</feature>
<proteinExistence type="predicted"/>
<dbReference type="SUPFAM" id="SSF75304">
    <property type="entry name" value="Amidase signature (AS) enzymes"/>
    <property type="match status" value="1"/>
</dbReference>
<dbReference type="Proteomes" id="UP000823388">
    <property type="component" value="Chromosome 2K"/>
</dbReference>
<feature type="compositionally biased region" description="Low complexity" evidence="1">
    <location>
        <begin position="473"/>
        <end position="499"/>
    </location>
</feature>
<accession>A0A8T0WD94</accession>
<dbReference type="Gene3D" id="3.90.1300.10">
    <property type="entry name" value="Amidase signature (AS) domain"/>
    <property type="match status" value="1"/>
</dbReference>
<dbReference type="EMBL" id="CM029039">
    <property type="protein sequence ID" value="KAG2645335.1"/>
    <property type="molecule type" value="Genomic_DNA"/>
</dbReference>
<dbReference type="PANTHER" id="PTHR42678:SF26">
    <property type="entry name" value="OS04G0183500 PROTEIN"/>
    <property type="match status" value="1"/>
</dbReference>
<dbReference type="AlphaFoldDB" id="A0A8T0WD94"/>
<gene>
    <name evidence="3" type="ORF">PVAP13_2KG363495</name>
</gene>
<dbReference type="InterPro" id="IPR036928">
    <property type="entry name" value="AS_sf"/>
</dbReference>
<sequence length="512" mass="54784">MPQKKRRPVAKHDLHQRASYLQQQCTRTCTESAAALSYLGIVAWLSRASRCSPPRPWSWRWRLAAGGGATAFEFEEATVDAIQLGFRNGSLTSAALVRFYLDRIARLNQQLRAVIEVNPDAPAQAARADAERAASGGRCAAGLHGVPVLLKDNIATRDRLNTTAGSLALLGSVVRRDAGVAARLRRAGAVILGKANPSEWSGFRPVDPGWSARGGQTKNPYVLSVTPCGSSAGPGVAAAANMAAVTLGSETAGSIICPSVLNSVVGIKPTVGLASRSGVIPITPRQDTIGPMCRTVSDAVHVLDAIVGYDALDAEATGAASKYIPHGGYRQFLRIDGLRGKRIGVLKGFFEQYEPEPRKVYEKHLSTMRHHGAIVIKDLDPAGNWSDLGDQMGLLMNAEFKLSLNAYLKDLLYSPVRSLAQVIAFNNAHPVEILGRPISSRPRRPAASAQRRGLRSGGSTSCPRSAWRRRLKSTGWTPSWWSTTTSPPSLPSAAIPASPCRLGTARRESPLG</sequence>
<dbReference type="Pfam" id="PF01425">
    <property type="entry name" value="Amidase"/>
    <property type="match status" value="1"/>
</dbReference>
<evidence type="ECO:0000256" key="1">
    <source>
        <dbReference type="SAM" id="MobiDB-lite"/>
    </source>
</evidence>
<keyword evidence="4" id="KW-1185">Reference proteome</keyword>
<reference evidence="3" key="1">
    <citation type="submission" date="2020-05" db="EMBL/GenBank/DDBJ databases">
        <title>WGS assembly of Panicum virgatum.</title>
        <authorList>
            <person name="Lovell J.T."/>
            <person name="Jenkins J."/>
            <person name="Shu S."/>
            <person name="Juenger T.E."/>
            <person name="Schmutz J."/>
        </authorList>
    </citation>
    <scope>NUCLEOTIDE SEQUENCE</scope>
    <source>
        <strain evidence="3">AP13</strain>
    </source>
</reference>
<comment type="caution">
    <text evidence="3">The sequence shown here is derived from an EMBL/GenBank/DDBJ whole genome shotgun (WGS) entry which is preliminary data.</text>
</comment>
<name>A0A8T0WD94_PANVG</name>
<evidence type="ECO:0000313" key="4">
    <source>
        <dbReference type="Proteomes" id="UP000823388"/>
    </source>
</evidence>
<feature type="domain" description="Amidase" evidence="2">
    <location>
        <begin position="96"/>
        <end position="380"/>
    </location>
</feature>
<evidence type="ECO:0000313" key="3">
    <source>
        <dbReference type="EMBL" id="KAG2645335.1"/>
    </source>
</evidence>
<feature type="region of interest" description="Disordered" evidence="1">
    <location>
        <begin position="436"/>
        <end position="512"/>
    </location>
</feature>
<dbReference type="InterPro" id="IPR023631">
    <property type="entry name" value="Amidase_dom"/>
</dbReference>
<evidence type="ECO:0000259" key="2">
    <source>
        <dbReference type="Pfam" id="PF01425"/>
    </source>
</evidence>
<organism evidence="3 4">
    <name type="scientific">Panicum virgatum</name>
    <name type="common">Blackwell switchgrass</name>
    <dbReference type="NCBI Taxonomy" id="38727"/>
    <lineage>
        <taxon>Eukaryota</taxon>
        <taxon>Viridiplantae</taxon>
        <taxon>Streptophyta</taxon>
        <taxon>Embryophyta</taxon>
        <taxon>Tracheophyta</taxon>
        <taxon>Spermatophyta</taxon>
        <taxon>Magnoliopsida</taxon>
        <taxon>Liliopsida</taxon>
        <taxon>Poales</taxon>
        <taxon>Poaceae</taxon>
        <taxon>PACMAD clade</taxon>
        <taxon>Panicoideae</taxon>
        <taxon>Panicodae</taxon>
        <taxon>Paniceae</taxon>
        <taxon>Panicinae</taxon>
        <taxon>Panicum</taxon>
        <taxon>Panicum sect. Hiantes</taxon>
    </lineage>
</organism>
<protein>
    <recommendedName>
        <fullName evidence="2">Amidase domain-containing protein</fullName>
    </recommendedName>
</protein>